<comment type="caution">
    <text evidence="7">The sequence shown here is derived from an EMBL/GenBank/DDBJ whole genome shotgun (WGS) entry which is preliminary data.</text>
</comment>
<dbReference type="GO" id="GO:0005524">
    <property type="term" value="F:ATP binding"/>
    <property type="evidence" value="ECO:0007669"/>
    <property type="project" value="UniProtKB-KW"/>
</dbReference>
<proteinExistence type="inferred from homology"/>
<feature type="domain" description="Carbohydrate kinase PfkB" evidence="6">
    <location>
        <begin position="20"/>
        <end position="282"/>
    </location>
</feature>
<keyword evidence="5" id="KW-0067">ATP-binding</keyword>
<accession>A0A0F9S7A3</accession>
<evidence type="ECO:0000256" key="3">
    <source>
        <dbReference type="ARBA" id="ARBA00022741"/>
    </source>
</evidence>
<gene>
    <name evidence="7" type="ORF">LCGC14_0507050</name>
</gene>
<keyword evidence="3" id="KW-0547">Nucleotide-binding</keyword>
<dbReference type="Pfam" id="PF00294">
    <property type="entry name" value="PfkB"/>
    <property type="match status" value="1"/>
</dbReference>
<protein>
    <recommendedName>
        <fullName evidence="6">Carbohydrate kinase PfkB domain-containing protein</fullName>
    </recommendedName>
</protein>
<evidence type="ECO:0000313" key="7">
    <source>
        <dbReference type="EMBL" id="KKN62934.1"/>
    </source>
</evidence>
<reference evidence="7" key="1">
    <citation type="journal article" date="2015" name="Nature">
        <title>Complex archaea that bridge the gap between prokaryotes and eukaryotes.</title>
        <authorList>
            <person name="Spang A."/>
            <person name="Saw J.H."/>
            <person name="Jorgensen S.L."/>
            <person name="Zaremba-Niedzwiedzka K."/>
            <person name="Martijn J."/>
            <person name="Lind A.E."/>
            <person name="van Eijk R."/>
            <person name="Schleper C."/>
            <person name="Guy L."/>
            <person name="Ettema T.J."/>
        </authorList>
    </citation>
    <scope>NUCLEOTIDE SEQUENCE</scope>
</reference>
<dbReference type="CDD" id="cd01167">
    <property type="entry name" value="bac_FRK"/>
    <property type="match status" value="1"/>
</dbReference>
<keyword evidence="2" id="KW-0808">Transferase</keyword>
<evidence type="ECO:0000256" key="1">
    <source>
        <dbReference type="ARBA" id="ARBA00010688"/>
    </source>
</evidence>
<dbReference type="PANTHER" id="PTHR43085">
    <property type="entry name" value="HEXOKINASE FAMILY MEMBER"/>
    <property type="match status" value="1"/>
</dbReference>
<evidence type="ECO:0000256" key="2">
    <source>
        <dbReference type="ARBA" id="ARBA00022679"/>
    </source>
</evidence>
<evidence type="ECO:0000256" key="4">
    <source>
        <dbReference type="ARBA" id="ARBA00022777"/>
    </source>
</evidence>
<organism evidence="7">
    <name type="scientific">marine sediment metagenome</name>
    <dbReference type="NCBI Taxonomy" id="412755"/>
    <lineage>
        <taxon>unclassified sequences</taxon>
        <taxon>metagenomes</taxon>
        <taxon>ecological metagenomes</taxon>
    </lineage>
</organism>
<comment type="similarity">
    <text evidence="1">Belongs to the carbohydrate kinase PfkB family.</text>
</comment>
<dbReference type="GO" id="GO:0016301">
    <property type="term" value="F:kinase activity"/>
    <property type="evidence" value="ECO:0007669"/>
    <property type="project" value="UniProtKB-KW"/>
</dbReference>
<dbReference type="PANTHER" id="PTHR43085:SF1">
    <property type="entry name" value="PSEUDOURIDINE KINASE-RELATED"/>
    <property type="match status" value="1"/>
</dbReference>
<dbReference type="InterPro" id="IPR011611">
    <property type="entry name" value="PfkB_dom"/>
</dbReference>
<evidence type="ECO:0000256" key="5">
    <source>
        <dbReference type="ARBA" id="ARBA00022840"/>
    </source>
</evidence>
<dbReference type="InterPro" id="IPR050306">
    <property type="entry name" value="PfkB_Carbo_kinase"/>
</dbReference>
<evidence type="ECO:0000259" key="6">
    <source>
        <dbReference type="Pfam" id="PF00294"/>
    </source>
</evidence>
<dbReference type="EMBL" id="LAZR01000607">
    <property type="protein sequence ID" value="KKN62934.1"/>
    <property type="molecule type" value="Genomic_DNA"/>
</dbReference>
<dbReference type="AlphaFoldDB" id="A0A0F9S7A3"/>
<sequence>MTDQTKLFIFGEALFDCFSSNEQVLGGAPFNIAWHLQALNSDVQFLTRVGNDELGDTIIAAMSDWQMNLSSVQIDHDHPTGRVDVKIIDNEPNYTIAPNVAYDFIETDEVLTSLKTSSLLYHGTLALRNEVSRQTLKTLSSQPNFSVFLDVNFRDPWWSIEETHYYLNHARWAKVNHHELIALGYDSADMQQDMLNLRTKFGLDHLIVTRGEAGAIVCDQDNQFHQCIPDKASHIVDTVGAGDAFTAMYIHGLALGWSIPNILSLAQRFASQALAIRGATTQDPEFYRPFI</sequence>
<name>A0A0F9S7A3_9ZZZZ</name>
<dbReference type="InterPro" id="IPR029056">
    <property type="entry name" value="Ribokinase-like"/>
</dbReference>
<keyword evidence="4" id="KW-0418">Kinase</keyword>
<dbReference type="SUPFAM" id="SSF53613">
    <property type="entry name" value="Ribokinase-like"/>
    <property type="match status" value="1"/>
</dbReference>
<dbReference type="Gene3D" id="3.40.1190.20">
    <property type="match status" value="1"/>
</dbReference>